<dbReference type="EMBL" id="KF669650">
    <property type="protein sequence ID" value="AGY47182.1"/>
    <property type="molecule type" value="Genomic_DNA"/>
</dbReference>
<dbReference type="KEGG" id="vg:18506593"/>
<organism evidence="1 2">
    <name type="scientific">Clavibacter phage CN1A</name>
    <dbReference type="NCBI Taxonomy" id="1406793"/>
    <lineage>
        <taxon>Viruses</taxon>
        <taxon>Duplodnaviria</taxon>
        <taxon>Heunggongvirae</taxon>
        <taxon>Uroviricota</taxon>
        <taxon>Caudoviricetes</taxon>
        <taxon>Cinunavirus</taxon>
        <taxon>Cinunavirus CN1A</taxon>
    </lineage>
</organism>
<evidence type="ECO:0000313" key="1">
    <source>
        <dbReference type="EMBL" id="AGY47182.1"/>
    </source>
</evidence>
<protein>
    <submittedName>
        <fullName evidence="1">Uncharacterized protein</fullName>
    </submittedName>
</protein>
<proteinExistence type="predicted"/>
<evidence type="ECO:0000313" key="2">
    <source>
        <dbReference type="Proteomes" id="UP000017651"/>
    </source>
</evidence>
<name>U5PX62_9CAUD</name>
<reference evidence="1 2" key="1">
    <citation type="journal article" date="2013" name="Genome Announc.">
        <title>Complete Genome of Clavibacter michiganensis subsp. sepedonicusis Siphophage CN1A.</title>
        <authorList>
            <person name="Kongari R.R."/>
            <person name="Yao G.W."/>
            <person name="Chamakura K.R."/>
            <person name="Kuty Everett G.F."/>
        </authorList>
    </citation>
    <scope>NUCLEOTIDE SEQUENCE [LARGE SCALE GENOMIC DNA]</scope>
</reference>
<sequence length="104" mass="12069">MTDITRTSHRSALVPNNNLIRPLDEIRPNDVVWVEPSEVIVTHDGMMYLPIKLPAWYRPHDLSLLLVHLTAEEKWEVRPEGYHRFETVPEVPEGAWYGVDIVTV</sequence>
<gene>
    <name evidence="1" type="ORF">CN1A_73</name>
</gene>
<accession>U5PX62</accession>
<keyword evidence="2" id="KW-1185">Reference proteome</keyword>
<dbReference type="GeneID" id="18506593"/>
<dbReference type="Proteomes" id="UP000017651">
    <property type="component" value="Segment"/>
</dbReference>
<dbReference type="RefSeq" id="YP_009004285.1">
    <property type="nucleotide sequence ID" value="NC_023549.1"/>
</dbReference>